<sequence length="141" mass="15829">MKTNHIAISIEIKAPIQKVWDALANWEKQGEWMLQTKVWVTSEITQGVGTQISAVTGIGQFGILDTMEVTNWLPPHTCDVVHTGKIIKGTGRFHLRELTPTTTAFDWSEEVQAPTLLFIAIWPALYSGVRISLARFARTLR</sequence>
<name>A0A6J6B246_9ZZZZ</name>
<dbReference type="CDD" id="cd07812">
    <property type="entry name" value="SRPBCC"/>
    <property type="match status" value="1"/>
</dbReference>
<proteinExistence type="predicted"/>
<dbReference type="InterPro" id="IPR019587">
    <property type="entry name" value="Polyketide_cyclase/dehydratase"/>
</dbReference>
<dbReference type="Gene3D" id="3.30.530.20">
    <property type="match status" value="1"/>
</dbReference>
<evidence type="ECO:0000313" key="1">
    <source>
        <dbReference type="EMBL" id="CAB4532433.1"/>
    </source>
</evidence>
<reference evidence="1" key="1">
    <citation type="submission" date="2020-05" db="EMBL/GenBank/DDBJ databases">
        <authorList>
            <person name="Chiriac C."/>
            <person name="Salcher M."/>
            <person name="Ghai R."/>
            <person name="Kavagutti S V."/>
        </authorList>
    </citation>
    <scope>NUCLEOTIDE SEQUENCE</scope>
</reference>
<dbReference type="Pfam" id="PF10604">
    <property type="entry name" value="Polyketide_cyc2"/>
    <property type="match status" value="1"/>
</dbReference>
<dbReference type="SUPFAM" id="SSF55961">
    <property type="entry name" value="Bet v1-like"/>
    <property type="match status" value="1"/>
</dbReference>
<dbReference type="InterPro" id="IPR023393">
    <property type="entry name" value="START-like_dom_sf"/>
</dbReference>
<organism evidence="1">
    <name type="scientific">freshwater metagenome</name>
    <dbReference type="NCBI Taxonomy" id="449393"/>
    <lineage>
        <taxon>unclassified sequences</taxon>
        <taxon>metagenomes</taxon>
        <taxon>ecological metagenomes</taxon>
    </lineage>
</organism>
<dbReference type="AlphaFoldDB" id="A0A6J6B246"/>
<protein>
    <submittedName>
        <fullName evidence="1">Unannotated protein</fullName>
    </submittedName>
</protein>
<gene>
    <name evidence="1" type="ORF">UFOPK1412_00113</name>
</gene>
<dbReference type="EMBL" id="CAEZSI010000009">
    <property type="protein sequence ID" value="CAB4532433.1"/>
    <property type="molecule type" value="Genomic_DNA"/>
</dbReference>
<accession>A0A6J6B246</accession>